<keyword evidence="1" id="KW-0732">Signal</keyword>
<comment type="caution">
    <text evidence="2">The sequence shown here is derived from an EMBL/GenBank/DDBJ whole genome shotgun (WGS) entry which is preliminary data.</text>
</comment>
<evidence type="ECO:0000313" key="3">
    <source>
        <dbReference type="Proteomes" id="UP001596512"/>
    </source>
</evidence>
<name>A0ABW2TVQ2_9PSEU</name>
<dbReference type="Proteomes" id="UP001596512">
    <property type="component" value="Unassembled WGS sequence"/>
</dbReference>
<keyword evidence="3" id="KW-1185">Reference proteome</keyword>
<feature type="chain" id="PRO_5045693322" description="Mce-associated membrane protein" evidence="1">
    <location>
        <begin position="18"/>
        <end position="170"/>
    </location>
</feature>
<proteinExistence type="predicted"/>
<evidence type="ECO:0000256" key="1">
    <source>
        <dbReference type="SAM" id="SignalP"/>
    </source>
</evidence>
<protein>
    <recommendedName>
        <fullName evidence="4">Mce-associated membrane protein</fullName>
    </recommendedName>
</protein>
<reference evidence="3" key="1">
    <citation type="journal article" date="2019" name="Int. J. Syst. Evol. Microbiol.">
        <title>The Global Catalogue of Microorganisms (GCM) 10K type strain sequencing project: providing services to taxonomists for standard genome sequencing and annotation.</title>
        <authorList>
            <consortium name="The Broad Institute Genomics Platform"/>
            <consortium name="The Broad Institute Genome Sequencing Center for Infectious Disease"/>
            <person name="Wu L."/>
            <person name="Ma J."/>
        </authorList>
    </citation>
    <scope>NUCLEOTIDE SEQUENCE [LARGE SCALE GENOMIC DNA]</scope>
    <source>
        <strain evidence="3">JCM 17695</strain>
    </source>
</reference>
<dbReference type="EMBL" id="JBHTEY010000004">
    <property type="protein sequence ID" value="MFC7617960.1"/>
    <property type="molecule type" value="Genomic_DNA"/>
</dbReference>
<accession>A0ABW2TVQ2</accession>
<evidence type="ECO:0000313" key="2">
    <source>
        <dbReference type="EMBL" id="MFC7617960.1"/>
    </source>
</evidence>
<organism evidence="2 3">
    <name type="scientific">Actinokineospora soli</name>
    <dbReference type="NCBI Taxonomy" id="1048753"/>
    <lineage>
        <taxon>Bacteria</taxon>
        <taxon>Bacillati</taxon>
        <taxon>Actinomycetota</taxon>
        <taxon>Actinomycetes</taxon>
        <taxon>Pseudonocardiales</taxon>
        <taxon>Pseudonocardiaceae</taxon>
        <taxon>Actinokineospora</taxon>
    </lineage>
</organism>
<evidence type="ECO:0008006" key="4">
    <source>
        <dbReference type="Google" id="ProtNLM"/>
    </source>
</evidence>
<gene>
    <name evidence="2" type="ORF">ACFQV2_35725</name>
</gene>
<feature type="signal peptide" evidence="1">
    <location>
        <begin position="1"/>
        <end position="17"/>
    </location>
</feature>
<sequence length="170" mass="18723">MRRLVFLLVLLAAASWAVNHYFGNPDEDLPASQTGGGKTTRTVLFAESPREAIRLIYNNVAQASLPDACTRFETEEVAQKFADHFGAPDCDTAVRRLHDEVTNASAYARPYFPAAVDLTPGPDGTVVISSCELDIRQGPRLGEFTLRVIPGSRSDQWTISDHRKEASDCR</sequence>